<dbReference type="PROSITE" id="PS51257">
    <property type="entry name" value="PROKAR_LIPOPROTEIN"/>
    <property type="match status" value="1"/>
</dbReference>
<evidence type="ECO:0000313" key="2">
    <source>
        <dbReference type="Proteomes" id="UP000722121"/>
    </source>
</evidence>
<evidence type="ECO:0000313" key="1">
    <source>
        <dbReference type="EMBL" id="MBN4067097.1"/>
    </source>
</evidence>
<dbReference type="Proteomes" id="UP000722121">
    <property type="component" value="Unassembled WGS sequence"/>
</dbReference>
<gene>
    <name evidence="1" type="ORF">JYU14_03335</name>
</gene>
<sequence length="189" mass="20988">MASRFLFLLLLNIGLVGALTSCHYSFQSTENNQALLHSLSLPYATGDKDGKLTDALAEALTHQGWSPPTGQGRRTLQVTVINIRSENIGFRFERDGSDRVTNSLIPDEARLFATVDYTLVEEAKQRLVIGPFRITATSDFSYQADTSIENSLNFSVGQLSTYTTAKNNAHASLYNNIAQQIASQLKYYW</sequence>
<keyword evidence="2" id="KW-1185">Reference proteome</keyword>
<protein>
    <recommendedName>
        <fullName evidence="3">Lipoprotein</fullName>
    </recommendedName>
</protein>
<dbReference type="InterPro" id="IPR007485">
    <property type="entry name" value="LPS_assembly_LptE"/>
</dbReference>
<reference evidence="1 2" key="1">
    <citation type="submission" date="2021-02" db="EMBL/GenBank/DDBJ databases">
        <title>Activity-based single-cell genomes from oceanic crustal fluid captures similar information to metagenomic and metatranscriptomic surveys with orders of magnitude less sampling.</title>
        <authorList>
            <person name="D'Angelo T.S."/>
            <person name="Orcutt B.N."/>
        </authorList>
    </citation>
    <scope>NUCLEOTIDE SEQUENCE [LARGE SCALE GENOMIC DNA]</scope>
    <source>
        <strain evidence="1">AH-315-G07</strain>
    </source>
</reference>
<dbReference type="EMBL" id="JAFITR010000064">
    <property type="protein sequence ID" value="MBN4067097.1"/>
    <property type="molecule type" value="Genomic_DNA"/>
</dbReference>
<name>A0ABS3AQT1_9BACT</name>
<accession>A0ABS3AQT1</accession>
<organism evidence="1 2">
    <name type="scientific">Simkania negevensis</name>
    <dbReference type="NCBI Taxonomy" id="83561"/>
    <lineage>
        <taxon>Bacteria</taxon>
        <taxon>Pseudomonadati</taxon>
        <taxon>Chlamydiota</taxon>
        <taxon>Chlamydiia</taxon>
        <taxon>Parachlamydiales</taxon>
        <taxon>Simkaniaceae</taxon>
        <taxon>Simkania</taxon>
    </lineage>
</organism>
<dbReference type="Pfam" id="PF04390">
    <property type="entry name" value="LptE"/>
    <property type="match status" value="1"/>
</dbReference>
<proteinExistence type="predicted"/>
<comment type="caution">
    <text evidence="1">The sequence shown here is derived from an EMBL/GenBank/DDBJ whole genome shotgun (WGS) entry which is preliminary data.</text>
</comment>
<evidence type="ECO:0008006" key="3">
    <source>
        <dbReference type="Google" id="ProtNLM"/>
    </source>
</evidence>